<evidence type="ECO:0000256" key="5">
    <source>
        <dbReference type="ARBA" id="ARBA00022824"/>
    </source>
</evidence>
<reference evidence="10" key="1">
    <citation type="submission" date="2023-06" db="EMBL/GenBank/DDBJ databases">
        <title>Genome-scale phylogeny and comparative genomics of the fungal order Sordariales.</title>
        <authorList>
            <consortium name="Lawrence Berkeley National Laboratory"/>
            <person name="Hensen N."/>
            <person name="Bonometti L."/>
            <person name="Westerberg I."/>
            <person name="Brannstrom I.O."/>
            <person name="Guillou S."/>
            <person name="Cros-Aarteil S."/>
            <person name="Calhoun S."/>
            <person name="Haridas S."/>
            <person name="Kuo A."/>
            <person name="Mondo S."/>
            <person name="Pangilinan J."/>
            <person name="Riley R."/>
            <person name="LaButti K."/>
            <person name="Andreopoulos B."/>
            <person name="Lipzen A."/>
            <person name="Chen C."/>
            <person name="Yanf M."/>
            <person name="Daum C."/>
            <person name="Ng V."/>
            <person name="Clum A."/>
            <person name="Steindorff A."/>
            <person name="Ohm R."/>
            <person name="Martin F."/>
            <person name="Silar P."/>
            <person name="Natvig D."/>
            <person name="Lalanne C."/>
            <person name="Gautier V."/>
            <person name="Ament-velasquez S.L."/>
            <person name="Kruys A."/>
            <person name="Hutchinson M.I."/>
            <person name="Powell A.J."/>
            <person name="Barry K."/>
            <person name="Miller A.N."/>
            <person name="Grigoriev I.V."/>
            <person name="Debuchy R."/>
            <person name="Gladieux P."/>
            <person name="Thoren M.H."/>
            <person name="Johannesson H."/>
        </authorList>
    </citation>
    <scope>NUCLEOTIDE SEQUENCE</scope>
    <source>
        <strain evidence="10">SMH3391-2</strain>
    </source>
</reference>
<dbReference type="InterPro" id="IPR036330">
    <property type="entry name" value="Ost4p_sf"/>
</dbReference>
<keyword evidence="7 9" id="KW-1133">Transmembrane helix</keyword>
<name>A0AA39XJM8_9PEZI</name>
<proteinExistence type="inferred from homology"/>
<comment type="caution">
    <text evidence="10">The sequence shown here is derived from an EMBL/GenBank/DDBJ whole genome shotgun (WGS) entry which is preliminary data.</text>
</comment>
<dbReference type="Proteomes" id="UP001174934">
    <property type="component" value="Unassembled WGS sequence"/>
</dbReference>
<organism evidence="10 11">
    <name type="scientific">Bombardia bombarda</name>
    <dbReference type="NCBI Taxonomy" id="252184"/>
    <lineage>
        <taxon>Eukaryota</taxon>
        <taxon>Fungi</taxon>
        <taxon>Dikarya</taxon>
        <taxon>Ascomycota</taxon>
        <taxon>Pezizomycotina</taxon>
        <taxon>Sordariomycetes</taxon>
        <taxon>Sordariomycetidae</taxon>
        <taxon>Sordariales</taxon>
        <taxon>Lasiosphaeriaceae</taxon>
        <taxon>Bombardia</taxon>
    </lineage>
</organism>
<dbReference type="Pfam" id="PF10215">
    <property type="entry name" value="Ost4"/>
    <property type="match status" value="1"/>
</dbReference>
<dbReference type="SUPFAM" id="SSF103464">
    <property type="entry name" value="Oligosaccharyltransferase subunit ost4p"/>
    <property type="match status" value="1"/>
</dbReference>
<evidence type="ECO:0000256" key="6">
    <source>
        <dbReference type="ARBA" id="ARBA00022968"/>
    </source>
</evidence>
<evidence type="ECO:0000256" key="1">
    <source>
        <dbReference type="ARBA" id="ARBA00004643"/>
    </source>
</evidence>
<keyword evidence="11" id="KW-1185">Reference proteome</keyword>
<evidence type="ECO:0000256" key="8">
    <source>
        <dbReference type="ARBA" id="ARBA00023136"/>
    </source>
</evidence>
<protein>
    <recommendedName>
        <fullName evidence="3">Dolichyl-diphosphooligosaccharide--protein glycosyltransferase subunit 4</fullName>
    </recommendedName>
</protein>
<keyword evidence="5" id="KW-0256">Endoplasmic reticulum</keyword>
<dbReference type="PANTHER" id="PTHR48164:SF1">
    <property type="entry name" value="DOLICHYL-DIPHOSPHOOLIGOSACCHARIDE--PROTEIN GLYCOSYLTRANSFERASE SUBUNIT 4"/>
    <property type="match status" value="1"/>
</dbReference>
<dbReference type="EMBL" id="JAULSR010000001">
    <property type="protein sequence ID" value="KAK0635139.1"/>
    <property type="molecule type" value="Genomic_DNA"/>
</dbReference>
<evidence type="ECO:0000313" key="10">
    <source>
        <dbReference type="EMBL" id="KAK0635139.1"/>
    </source>
</evidence>
<sequence length="57" mass="6351">MISDDELYRLAVFLGSAAMILIVVYHFFDVNARTDETVKEKTAVKAAQTTPTSTKSR</sequence>
<evidence type="ECO:0000256" key="4">
    <source>
        <dbReference type="ARBA" id="ARBA00022692"/>
    </source>
</evidence>
<evidence type="ECO:0000256" key="7">
    <source>
        <dbReference type="ARBA" id="ARBA00022989"/>
    </source>
</evidence>
<accession>A0AA39XJM8</accession>
<dbReference type="AlphaFoldDB" id="A0AA39XJM8"/>
<comment type="similarity">
    <text evidence="2">Belongs to the OST4 family.</text>
</comment>
<evidence type="ECO:0000313" key="11">
    <source>
        <dbReference type="Proteomes" id="UP001174934"/>
    </source>
</evidence>
<feature type="transmembrane region" description="Helical" evidence="9">
    <location>
        <begin position="7"/>
        <end position="28"/>
    </location>
</feature>
<evidence type="ECO:0000256" key="9">
    <source>
        <dbReference type="SAM" id="Phobius"/>
    </source>
</evidence>
<dbReference type="InterPro" id="IPR051307">
    <property type="entry name" value="OST4"/>
</dbReference>
<dbReference type="PANTHER" id="PTHR48164">
    <property type="entry name" value="DOLICHYL-DIPHOSPHOOLIGOSACCHARIDE--PROTEIN GLYCOSYLTRANSFERASE SUBUNIT 4"/>
    <property type="match status" value="1"/>
</dbReference>
<gene>
    <name evidence="10" type="ORF">B0T17DRAFT_484850</name>
</gene>
<keyword evidence="8 9" id="KW-0472">Membrane</keyword>
<dbReference type="GO" id="GO:0018279">
    <property type="term" value="P:protein N-linked glycosylation via asparagine"/>
    <property type="evidence" value="ECO:0007669"/>
    <property type="project" value="TreeGrafter"/>
</dbReference>
<evidence type="ECO:0000256" key="3">
    <source>
        <dbReference type="ARBA" id="ARBA00017662"/>
    </source>
</evidence>
<dbReference type="InterPro" id="IPR018943">
    <property type="entry name" value="Oligosaccaryltransferase"/>
</dbReference>
<keyword evidence="6" id="KW-0735">Signal-anchor</keyword>
<evidence type="ECO:0000256" key="2">
    <source>
        <dbReference type="ARBA" id="ARBA00007685"/>
    </source>
</evidence>
<dbReference type="GO" id="GO:0008250">
    <property type="term" value="C:oligosaccharyltransferase complex"/>
    <property type="evidence" value="ECO:0007669"/>
    <property type="project" value="TreeGrafter"/>
</dbReference>
<comment type="subcellular location">
    <subcellularLocation>
        <location evidence="1">Endoplasmic reticulum membrane</location>
        <topology evidence="1">Single-pass type III membrane protein</topology>
    </subcellularLocation>
</comment>
<keyword evidence="4 9" id="KW-0812">Transmembrane</keyword>